<dbReference type="EMBL" id="MF782455">
    <property type="protein sequence ID" value="ATZ81134.1"/>
    <property type="molecule type" value="Genomic_DNA"/>
</dbReference>
<protein>
    <submittedName>
        <fullName evidence="1">Uncharacterized protein</fullName>
    </submittedName>
</protein>
<sequence length="172" mass="20281">MDFEYKYVLINPQIYNYNDNPKPYKYGITHHSRSNQYAFVECAYVLFNDYEIIKSHGFLLKNSLPSIIKNNLNKKTGISTELEDYHAKNLLYCVNILTDILKKNYAKVIIINYKAFYNIMLTELHLTQNIYLKNLIARLNELNIIEIDKIEHPVYIAITDCINVAKMLMQKC</sequence>
<evidence type="ECO:0000313" key="1">
    <source>
        <dbReference type="EMBL" id="ATZ81134.1"/>
    </source>
</evidence>
<accession>A0A2H4UW61</accession>
<proteinExistence type="predicted"/>
<evidence type="ECO:0000313" key="2">
    <source>
        <dbReference type="Proteomes" id="UP000240325"/>
    </source>
</evidence>
<organism evidence="1">
    <name type="scientific">Bodo saltans virus</name>
    <dbReference type="NCBI Taxonomy" id="2024608"/>
    <lineage>
        <taxon>Viruses</taxon>
        <taxon>Varidnaviria</taxon>
        <taxon>Bamfordvirae</taxon>
        <taxon>Nucleocytoviricota</taxon>
        <taxon>Megaviricetes</taxon>
        <taxon>Imitervirales</taxon>
        <taxon>Mimiviridae</taxon>
        <taxon>Klosneuvirinae</taxon>
        <taxon>Theiavirus</taxon>
        <taxon>Theiavirus salishense</taxon>
    </lineage>
</organism>
<reference evidence="1" key="1">
    <citation type="journal article" date="2017" name="Elife">
        <title>The kinetoplastid-infecting Bodo saltans virus (BsV), a window into the most abundant giant viruses in the sea.</title>
        <authorList>
            <person name="Deeg C.M."/>
            <person name="Chow C.-E.T."/>
            <person name="Suttle C.A."/>
        </authorList>
    </citation>
    <scope>NUCLEOTIDE SEQUENCE</scope>
    <source>
        <strain evidence="1">NG1</strain>
    </source>
</reference>
<keyword evidence="2" id="KW-1185">Reference proteome</keyword>
<gene>
    <name evidence="1" type="ORF">BMW23_1090</name>
</gene>
<name>A0A2H4UW61_9VIRU</name>
<dbReference type="Proteomes" id="UP000240325">
    <property type="component" value="Segment"/>
</dbReference>